<evidence type="ECO:0000313" key="3">
    <source>
        <dbReference type="Proteomes" id="UP000016567"/>
    </source>
</evidence>
<keyword evidence="1" id="KW-1133">Transmembrane helix</keyword>
<dbReference type="AlphaFoldDB" id="U3ANG9"/>
<dbReference type="InterPro" id="IPR007973">
    <property type="entry name" value="Pilus_assembly_TraE"/>
</dbReference>
<dbReference type="Pfam" id="PF05309">
    <property type="entry name" value="TraE"/>
    <property type="match status" value="1"/>
</dbReference>
<dbReference type="OrthoDB" id="7405099at2"/>
<dbReference type="STRING" id="1219077.VAZ01S_023_00720"/>
<evidence type="ECO:0000313" key="2">
    <source>
        <dbReference type="EMBL" id="GAD75305.1"/>
    </source>
</evidence>
<reference evidence="2 3" key="1">
    <citation type="submission" date="2013-09" db="EMBL/GenBank/DDBJ databases">
        <title>Whole genome shotgun sequence of Vibrio azureus NBRC 104587.</title>
        <authorList>
            <person name="Isaki S."/>
            <person name="Hosoyama A."/>
            <person name="Numata M."/>
            <person name="Hashimoto M."/>
            <person name="Hosoyama Y."/>
            <person name="Tsuchikane K."/>
            <person name="Noguchi M."/>
            <person name="Hirakata S."/>
            <person name="Ichikawa N."/>
            <person name="Ohji S."/>
            <person name="Yamazoe A."/>
            <person name="Fujita N."/>
        </authorList>
    </citation>
    <scope>NUCLEOTIDE SEQUENCE [LARGE SCALE GENOMIC DNA]</scope>
    <source>
        <strain evidence="2 3">NBRC 104587</strain>
    </source>
</reference>
<feature type="transmembrane region" description="Helical" evidence="1">
    <location>
        <begin position="21"/>
        <end position="39"/>
    </location>
</feature>
<dbReference type="eggNOG" id="ENOG5030X72">
    <property type="taxonomic scope" value="Bacteria"/>
</dbReference>
<keyword evidence="1" id="KW-0472">Membrane</keyword>
<comment type="caution">
    <text evidence="2">The sequence shown here is derived from an EMBL/GenBank/DDBJ whole genome shotgun (WGS) entry which is preliminary data.</text>
</comment>
<dbReference type="RefSeq" id="WP_021709064.1">
    <property type="nucleotide sequence ID" value="NZ_BAOB01000002.1"/>
</dbReference>
<protein>
    <submittedName>
        <fullName evidence="2">Conjugal transfer protein TraE</fullName>
    </submittedName>
</protein>
<gene>
    <name evidence="2" type="primary">traE</name>
    <name evidence="2" type="ORF">VAZ01S_023_00720</name>
</gene>
<organism evidence="2 3">
    <name type="scientific">Vibrio azureus NBRC 104587</name>
    <dbReference type="NCBI Taxonomy" id="1219077"/>
    <lineage>
        <taxon>Bacteria</taxon>
        <taxon>Pseudomonadati</taxon>
        <taxon>Pseudomonadota</taxon>
        <taxon>Gammaproteobacteria</taxon>
        <taxon>Vibrionales</taxon>
        <taxon>Vibrionaceae</taxon>
        <taxon>Vibrio</taxon>
    </lineage>
</organism>
<sequence>MNFQKLKKSFSEMKGQSAAMSYANVGLVVMLGVSLWGNFQKDIVVINNLNESCQQSEISSSSMNEANHRRLGFYLAGMLGNITPASASYVESAVAPFASPEIYHKVNDLIAYQIASLVEEEVTMKFSAERAFVENGKTFVTGKGSLQGMTGKASRYVRTYEFIFDVQNYTPTFDYINVYDDVPHDGEWKQKNRKKLEADK</sequence>
<name>U3ANG9_9VIBR</name>
<dbReference type="EMBL" id="BATL01000023">
    <property type="protein sequence ID" value="GAD75305.1"/>
    <property type="molecule type" value="Genomic_DNA"/>
</dbReference>
<proteinExistence type="predicted"/>
<keyword evidence="3" id="KW-1185">Reference proteome</keyword>
<dbReference type="Proteomes" id="UP000016567">
    <property type="component" value="Unassembled WGS sequence"/>
</dbReference>
<keyword evidence="1" id="KW-0812">Transmembrane</keyword>
<accession>U3ANG9</accession>
<evidence type="ECO:0000256" key="1">
    <source>
        <dbReference type="SAM" id="Phobius"/>
    </source>
</evidence>